<accession>A0A9W9G3M6</accession>
<protein>
    <submittedName>
        <fullName evidence="2">Uncharacterized protein</fullName>
    </submittedName>
</protein>
<evidence type="ECO:0000256" key="1">
    <source>
        <dbReference type="SAM" id="MobiDB-lite"/>
    </source>
</evidence>
<sequence>MELASHRLSYATWRLRAFHQLLTSESQPRPFRRSISTSAPRSKEHDEAPSQTPQSSNSSEDYIPPSQRLPQSPVITHPRSGITKVRKRRPQPKDLSDLSKNPWAVALASPIRMCSATGLRVPRALMGEYGLVRRPDSELSYMLPVDLLKDTLRKQPAVPETSTAPDTDAMHDGKSNTKKGKRGNISHQVPRDEKLSKLLTIRMINLLPLLQALSSHLAARVGKRLGVSKIIPYRWKYPLGPLTSNDIKEIMWMQDMPEYLLRRMRQDVIKKLVGISEFYELDANDVWRTLDLNEYSGLAIETALGKLEPVAREAYGGVLLLGPPKARTTRKSSFLEDVVHPRTQTKLPVFDLSAFLTAEGMEELRVTHAPHFQASALFLRPDCGASVDLMISLWKIKRYLADMA</sequence>
<organism evidence="2 3">
    <name type="scientific">Penicillium argentinense</name>
    <dbReference type="NCBI Taxonomy" id="1131581"/>
    <lineage>
        <taxon>Eukaryota</taxon>
        <taxon>Fungi</taxon>
        <taxon>Dikarya</taxon>
        <taxon>Ascomycota</taxon>
        <taxon>Pezizomycotina</taxon>
        <taxon>Eurotiomycetes</taxon>
        <taxon>Eurotiomycetidae</taxon>
        <taxon>Eurotiales</taxon>
        <taxon>Aspergillaceae</taxon>
        <taxon>Penicillium</taxon>
    </lineage>
</organism>
<dbReference type="GeneID" id="81353374"/>
<dbReference type="RefSeq" id="XP_056479436.1">
    <property type="nucleotide sequence ID" value="XM_056614395.1"/>
</dbReference>
<reference evidence="2" key="2">
    <citation type="journal article" date="2023" name="IMA Fungus">
        <title>Comparative genomic study of the Penicillium genus elucidates a diverse pangenome and 15 lateral gene transfer events.</title>
        <authorList>
            <person name="Petersen C."/>
            <person name="Sorensen T."/>
            <person name="Nielsen M.R."/>
            <person name="Sondergaard T.E."/>
            <person name="Sorensen J.L."/>
            <person name="Fitzpatrick D.A."/>
            <person name="Frisvad J.C."/>
            <person name="Nielsen K.L."/>
        </authorList>
    </citation>
    <scope>NUCLEOTIDE SEQUENCE</scope>
    <source>
        <strain evidence="2">IBT 30761</strain>
    </source>
</reference>
<dbReference type="AlphaFoldDB" id="A0A9W9G3M6"/>
<feature type="region of interest" description="Disordered" evidence="1">
    <location>
        <begin position="153"/>
        <end position="189"/>
    </location>
</feature>
<feature type="region of interest" description="Disordered" evidence="1">
    <location>
        <begin position="25"/>
        <end position="98"/>
    </location>
</feature>
<feature type="compositionally biased region" description="Polar residues" evidence="1">
    <location>
        <begin position="49"/>
        <end position="60"/>
    </location>
</feature>
<dbReference type="OrthoDB" id="3363286at2759"/>
<dbReference type="Proteomes" id="UP001149074">
    <property type="component" value="Unassembled WGS sequence"/>
</dbReference>
<dbReference type="EMBL" id="JAPQKI010000002">
    <property type="protein sequence ID" value="KAJ5111366.1"/>
    <property type="molecule type" value="Genomic_DNA"/>
</dbReference>
<evidence type="ECO:0000313" key="3">
    <source>
        <dbReference type="Proteomes" id="UP001149074"/>
    </source>
</evidence>
<comment type="caution">
    <text evidence="2">The sequence shown here is derived from an EMBL/GenBank/DDBJ whole genome shotgun (WGS) entry which is preliminary data.</text>
</comment>
<proteinExistence type="predicted"/>
<name>A0A9W9G3M6_9EURO</name>
<reference evidence="2" key="1">
    <citation type="submission" date="2022-11" db="EMBL/GenBank/DDBJ databases">
        <authorList>
            <person name="Petersen C."/>
        </authorList>
    </citation>
    <scope>NUCLEOTIDE SEQUENCE</scope>
    <source>
        <strain evidence="2">IBT 30761</strain>
    </source>
</reference>
<gene>
    <name evidence="2" type="ORF">N7532_001901</name>
</gene>
<evidence type="ECO:0000313" key="2">
    <source>
        <dbReference type="EMBL" id="KAJ5111366.1"/>
    </source>
</evidence>
<keyword evidence="3" id="KW-1185">Reference proteome</keyword>